<dbReference type="InterPro" id="IPR016040">
    <property type="entry name" value="NAD(P)-bd_dom"/>
</dbReference>
<organism evidence="2 3">
    <name type="scientific">Mesorhizobium plurifarium</name>
    <dbReference type="NCBI Taxonomy" id="69974"/>
    <lineage>
        <taxon>Bacteria</taxon>
        <taxon>Pseudomonadati</taxon>
        <taxon>Pseudomonadota</taxon>
        <taxon>Alphaproteobacteria</taxon>
        <taxon>Hyphomicrobiales</taxon>
        <taxon>Phyllobacteriaceae</taxon>
        <taxon>Mesorhizobium</taxon>
    </lineage>
</organism>
<evidence type="ECO:0000313" key="2">
    <source>
        <dbReference type="EMBL" id="CDX58443.1"/>
    </source>
</evidence>
<accession>A0A0K2W0D2</accession>
<dbReference type="PANTHER" id="PTHR48079">
    <property type="entry name" value="PROTEIN YEEZ"/>
    <property type="match status" value="1"/>
</dbReference>
<name>A0A0K2W0D2_MESPL</name>
<proteinExistence type="predicted"/>
<dbReference type="SUPFAM" id="SSF51735">
    <property type="entry name" value="NAD(P)-binding Rossmann-fold domains"/>
    <property type="match status" value="1"/>
</dbReference>
<dbReference type="InterPro" id="IPR051783">
    <property type="entry name" value="NAD(P)-dependent_oxidoreduct"/>
</dbReference>
<dbReference type="Pfam" id="PF13460">
    <property type="entry name" value="NAD_binding_10"/>
    <property type="match status" value="1"/>
</dbReference>
<dbReference type="InterPro" id="IPR036291">
    <property type="entry name" value="NAD(P)-bd_dom_sf"/>
</dbReference>
<evidence type="ECO:0000259" key="1">
    <source>
        <dbReference type="Pfam" id="PF13460"/>
    </source>
</evidence>
<dbReference type="PANTHER" id="PTHR48079:SF6">
    <property type="entry name" value="NAD(P)-BINDING DOMAIN-CONTAINING PROTEIN-RELATED"/>
    <property type="match status" value="1"/>
</dbReference>
<dbReference type="GO" id="GO:0005737">
    <property type="term" value="C:cytoplasm"/>
    <property type="evidence" value="ECO:0007669"/>
    <property type="project" value="TreeGrafter"/>
</dbReference>
<gene>
    <name evidence="2" type="ORF">MPL1032_240098</name>
</gene>
<evidence type="ECO:0000313" key="3">
    <source>
        <dbReference type="Proteomes" id="UP000182888"/>
    </source>
</evidence>
<feature type="domain" description="NAD(P)-binding" evidence="1">
    <location>
        <begin position="9"/>
        <end position="133"/>
    </location>
</feature>
<dbReference type="Gene3D" id="3.40.50.720">
    <property type="entry name" value="NAD(P)-binding Rossmann-like Domain"/>
    <property type="match status" value="1"/>
</dbReference>
<sequence>MGYRIFLAGASGAIGRRLVPQLVAAGHQVTATTRQAARAEHLRALGADPVVVDVFDANALRAAVVAARPEIVIHQLTDLPAGLDPSKMAEATIRNARIRDEGTRNLVEAAKAAGAKRLIAQSIAWVYAPGAEPHAETDPLDSGAEGGRAVSVGGVIALEKHVLGASPITGIVLRYGHL</sequence>
<dbReference type="Proteomes" id="UP000182888">
    <property type="component" value="Unassembled WGS sequence"/>
</dbReference>
<dbReference type="AlphaFoldDB" id="A0A0K2W0D2"/>
<reference evidence="3" key="1">
    <citation type="submission" date="2014-08" db="EMBL/GenBank/DDBJ databases">
        <authorList>
            <person name="Edwards T."/>
        </authorList>
    </citation>
    <scope>NUCLEOTIDE SEQUENCE [LARGE SCALE GENOMIC DNA]</scope>
</reference>
<protein>
    <submittedName>
        <fullName evidence="2">NAD-dependent epimerase/dehydratase</fullName>
    </submittedName>
</protein>
<dbReference type="EMBL" id="CCND01000017">
    <property type="protein sequence ID" value="CDX58443.1"/>
    <property type="molecule type" value="Genomic_DNA"/>
</dbReference>
<dbReference type="GO" id="GO:0004029">
    <property type="term" value="F:aldehyde dehydrogenase (NAD+) activity"/>
    <property type="evidence" value="ECO:0007669"/>
    <property type="project" value="TreeGrafter"/>
</dbReference>